<dbReference type="Gene3D" id="1.10.357.10">
    <property type="entry name" value="Tetracycline Repressor, domain 2"/>
    <property type="match status" value="1"/>
</dbReference>
<feature type="DNA-binding region" description="H-T-H motif" evidence="4">
    <location>
        <begin position="48"/>
        <end position="67"/>
    </location>
</feature>
<dbReference type="GO" id="GO:0003700">
    <property type="term" value="F:DNA-binding transcription factor activity"/>
    <property type="evidence" value="ECO:0007669"/>
    <property type="project" value="TreeGrafter"/>
</dbReference>
<keyword evidence="3" id="KW-0804">Transcription</keyword>
<evidence type="ECO:0000259" key="5">
    <source>
        <dbReference type="PROSITE" id="PS50977"/>
    </source>
</evidence>
<dbReference type="InterPro" id="IPR009057">
    <property type="entry name" value="Homeodomain-like_sf"/>
</dbReference>
<feature type="domain" description="HTH tetR-type" evidence="5">
    <location>
        <begin position="25"/>
        <end position="85"/>
    </location>
</feature>
<reference evidence="6 7" key="1">
    <citation type="submission" date="2015-10" db="EMBL/GenBank/DDBJ databases">
        <title>Draft genome sequence of Streptomyces sp. RV15, isolated from a marine sponge.</title>
        <authorList>
            <person name="Ruckert C."/>
            <person name="Abdelmohsen U.R."/>
            <person name="Winkler A."/>
            <person name="Hentschel U."/>
            <person name="Kalinowski J."/>
            <person name="Kampfer P."/>
            <person name="Glaeser S."/>
        </authorList>
    </citation>
    <scope>NUCLEOTIDE SEQUENCE [LARGE SCALE GENOMIC DNA]</scope>
    <source>
        <strain evidence="6 7">RV15</strain>
    </source>
</reference>
<dbReference type="PANTHER" id="PTHR30055:SF234">
    <property type="entry name" value="HTH-TYPE TRANSCRIPTIONAL REGULATOR BETI"/>
    <property type="match status" value="1"/>
</dbReference>
<dbReference type="Proteomes" id="UP000053260">
    <property type="component" value="Unassembled WGS sequence"/>
</dbReference>
<dbReference type="OrthoDB" id="3237195at2"/>
<evidence type="ECO:0000313" key="6">
    <source>
        <dbReference type="EMBL" id="KUO16764.1"/>
    </source>
</evidence>
<sequence>MEMADEAFGVQLPPHSRALKQERAVRSRKVILTAAAQAFAAKGYPAVTILDVAEAAGMTKGAVYFHYENKDALALAVTEQFYGRIGEIAETVEELALPPLGSVAELLLRTATAFRDETVIQAGARLQLERQMIGVRLPLPYEAYTRLIASWLARDREAGTGDDLPAPETLATVLVSAFFGAQHISWVLDDRADLVERTTDLVRTIIPSAEKDMGRCPSAPRPR</sequence>
<proteinExistence type="predicted"/>
<dbReference type="AlphaFoldDB" id="A0A101UTT2"/>
<evidence type="ECO:0000256" key="4">
    <source>
        <dbReference type="PROSITE-ProRule" id="PRU00335"/>
    </source>
</evidence>
<accession>A0A101UTT2</accession>
<evidence type="ECO:0000313" key="7">
    <source>
        <dbReference type="Proteomes" id="UP000053260"/>
    </source>
</evidence>
<dbReference type="STRING" id="909626.AQJ91_33890"/>
<keyword evidence="1" id="KW-0805">Transcription regulation</keyword>
<dbReference type="InterPro" id="IPR047923">
    <property type="entry name" value="ArpA-like"/>
</dbReference>
<dbReference type="InterPro" id="IPR050109">
    <property type="entry name" value="HTH-type_TetR-like_transc_reg"/>
</dbReference>
<dbReference type="PROSITE" id="PS50977">
    <property type="entry name" value="HTH_TETR_2"/>
    <property type="match status" value="1"/>
</dbReference>
<dbReference type="GO" id="GO:0000976">
    <property type="term" value="F:transcription cis-regulatory region binding"/>
    <property type="evidence" value="ECO:0007669"/>
    <property type="project" value="TreeGrafter"/>
</dbReference>
<comment type="caution">
    <text evidence="6">The sequence shown here is derived from an EMBL/GenBank/DDBJ whole genome shotgun (WGS) entry which is preliminary data.</text>
</comment>
<dbReference type="PRINTS" id="PR00455">
    <property type="entry name" value="HTHTETR"/>
</dbReference>
<evidence type="ECO:0000256" key="2">
    <source>
        <dbReference type="ARBA" id="ARBA00023125"/>
    </source>
</evidence>
<dbReference type="NCBIfam" id="NF041196">
    <property type="entry name" value="ScbR_bind_reg"/>
    <property type="match status" value="1"/>
</dbReference>
<gene>
    <name evidence="6" type="ORF">AQJ91_33890</name>
</gene>
<dbReference type="InterPro" id="IPR001647">
    <property type="entry name" value="HTH_TetR"/>
</dbReference>
<dbReference type="InterPro" id="IPR036271">
    <property type="entry name" value="Tet_transcr_reg_TetR-rel_C_sf"/>
</dbReference>
<name>A0A101UTT2_9ACTN</name>
<protein>
    <submittedName>
        <fullName evidence="6">TetR family transcriptional regulator</fullName>
    </submittedName>
</protein>
<dbReference type="SUPFAM" id="SSF48498">
    <property type="entry name" value="Tetracyclin repressor-like, C-terminal domain"/>
    <property type="match status" value="1"/>
</dbReference>
<dbReference type="SUPFAM" id="SSF46689">
    <property type="entry name" value="Homeodomain-like"/>
    <property type="match status" value="1"/>
</dbReference>
<organism evidence="6 7">
    <name type="scientific">Streptomyces dysideae</name>
    <dbReference type="NCBI Taxonomy" id="909626"/>
    <lineage>
        <taxon>Bacteria</taxon>
        <taxon>Bacillati</taxon>
        <taxon>Actinomycetota</taxon>
        <taxon>Actinomycetes</taxon>
        <taxon>Kitasatosporales</taxon>
        <taxon>Streptomycetaceae</taxon>
        <taxon>Streptomyces</taxon>
    </lineage>
</organism>
<dbReference type="PANTHER" id="PTHR30055">
    <property type="entry name" value="HTH-TYPE TRANSCRIPTIONAL REGULATOR RUTR"/>
    <property type="match status" value="1"/>
</dbReference>
<dbReference type="EMBL" id="LMXB01000083">
    <property type="protein sequence ID" value="KUO16764.1"/>
    <property type="molecule type" value="Genomic_DNA"/>
</dbReference>
<evidence type="ECO:0000256" key="3">
    <source>
        <dbReference type="ARBA" id="ARBA00023163"/>
    </source>
</evidence>
<evidence type="ECO:0000256" key="1">
    <source>
        <dbReference type="ARBA" id="ARBA00023015"/>
    </source>
</evidence>
<keyword evidence="7" id="KW-1185">Reference proteome</keyword>
<keyword evidence="2 4" id="KW-0238">DNA-binding</keyword>
<dbReference type="Pfam" id="PF00440">
    <property type="entry name" value="TetR_N"/>
    <property type="match status" value="1"/>
</dbReference>